<protein>
    <submittedName>
        <fullName evidence="2">Uncharacterized protein</fullName>
    </submittedName>
</protein>
<feature type="region of interest" description="Disordered" evidence="1">
    <location>
        <begin position="25"/>
        <end position="46"/>
    </location>
</feature>
<comment type="caution">
    <text evidence="2">The sequence shown here is derived from an EMBL/GenBank/DDBJ whole genome shotgun (WGS) entry which is preliminary data.</text>
</comment>
<sequence>MSGQTKKHQTRMTAEKSVTPNFFGLLDAGVSQSGDAPRPPGSGGMLERHLTRTLTARAPDKPSRQFVYWP</sequence>
<keyword evidence="3" id="KW-1185">Reference proteome</keyword>
<dbReference type="EMBL" id="BGZK01001250">
    <property type="protein sequence ID" value="GBP75476.1"/>
    <property type="molecule type" value="Genomic_DNA"/>
</dbReference>
<proteinExistence type="predicted"/>
<accession>A0A4C1YH32</accession>
<dbReference type="Proteomes" id="UP000299102">
    <property type="component" value="Unassembled WGS sequence"/>
</dbReference>
<organism evidence="2 3">
    <name type="scientific">Eumeta variegata</name>
    <name type="common">Bagworm moth</name>
    <name type="synonym">Eumeta japonica</name>
    <dbReference type="NCBI Taxonomy" id="151549"/>
    <lineage>
        <taxon>Eukaryota</taxon>
        <taxon>Metazoa</taxon>
        <taxon>Ecdysozoa</taxon>
        <taxon>Arthropoda</taxon>
        <taxon>Hexapoda</taxon>
        <taxon>Insecta</taxon>
        <taxon>Pterygota</taxon>
        <taxon>Neoptera</taxon>
        <taxon>Endopterygota</taxon>
        <taxon>Lepidoptera</taxon>
        <taxon>Glossata</taxon>
        <taxon>Ditrysia</taxon>
        <taxon>Tineoidea</taxon>
        <taxon>Psychidae</taxon>
        <taxon>Oiketicinae</taxon>
        <taxon>Eumeta</taxon>
    </lineage>
</organism>
<gene>
    <name evidence="2" type="ORF">EVAR_57214_1</name>
</gene>
<reference evidence="2 3" key="1">
    <citation type="journal article" date="2019" name="Commun. Biol.">
        <title>The bagworm genome reveals a unique fibroin gene that provides high tensile strength.</title>
        <authorList>
            <person name="Kono N."/>
            <person name="Nakamura H."/>
            <person name="Ohtoshi R."/>
            <person name="Tomita M."/>
            <person name="Numata K."/>
            <person name="Arakawa K."/>
        </authorList>
    </citation>
    <scope>NUCLEOTIDE SEQUENCE [LARGE SCALE GENOMIC DNA]</scope>
</reference>
<dbReference type="AlphaFoldDB" id="A0A4C1YH32"/>
<evidence type="ECO:0000313" key="3">
    <source>
        <dbReference type="Proteomes" id="UP000299102"/>
    </source>
</evidence>
<evidence type="ECO:0000313" key="2">
    <source>
        <dbReference type="EMBL" id="GBP75476.1"/>
    </source>
</evidence>
<name>A0A4C1YH32_EUMVA</name>
<evidence type="ECO:0000256" key="1">
    <source>
        <dbReference type="SAM" id="MobiDB-lite"/>
    </source>
</evidence>